<evidence type="ECO:0000313" key="2">
    <source>
        <dbReference type="EMBL" id="CAD7660571.1"/>
    </source>
</evidence>
<dbReference type="EMBL" id="OC935464">
    <property type="protein sequence ID" value="CAD7660571.1"/>
    <property type="molecule type" value="Genomic_DNA"/>
</dbReference>
<organism evidence="2">
    <name type="scientific">Oppiella nova</name>
    <dbReference type="NCBI Taxonomy" id="334625"/>
    <lineage>
        <taxon>Eukaryota</taxon>
        <taxon>Metazoa</taxon>
        <taxon>Ecdysozoa</taxon>
        <taxon>Arthropoda</taxon>
        <taxon>Chelicerata</taxon>
        <taxon>Arachnida</taxon>
        <taxon>Acari</taxon>
        <taxon>Acariformes</taxon>
        <taxon>Sarcoptiformes</taxon>
        <taxon>Oribatida</taxon>
        <taxon>Brachypylina</taxon>
        <taxon>Oppioidea</taxon>
        <taxon>Oppiidae</taxon>
        <taxon>Oppiella</taxon>
    </lineage>
</organism>
<keyword evidence="3" id="KW-1185">Reference proteome</keyword>
<reference evidence="2" key="1">
    <citation type="submission" date="2020-11" db="EMBL/GenBank/DDBJ databases">
        <authorList>
            <person name="Tran Van P."/>
        </authorList>
    </citation>
    <scope>NUCLEOTIDE SEQUENCE</scope>
</reference>
<dbReference type="EMBL" id="CAJPVJ010020639">
    <property type="protein sequence ID" value="CAG2177709.1"/>
    <property type="molecule type" value="Genomic_DNA"/>
</dbReference>
<gene>
    <name evidence="2" type="ORF">ONB1V03_LOCUS17137</name>
</gene>
<feature type="chain" id="PRO_5036211939" evidence="1">
    <location>
        <begin position="19"/>
        <end position="63"/>
    </location>
</feature>
<dbReference type="AlphaFoldDB" id="A0A7R9QX72"/>
<sequence>MKVLIVLAVFGLIYYTSAVPLTKRDIKEDLLKRATDLEKAGQDFSKKLRDEGKKVEADVVDKE</sequence>
<evidence type="ECO:0000313" key="3">
    <source>
        <dbReference type="Proteomes" id="UP000728032"/>
    </source>
</evidence>
<keyword evidence="1" id="KW-0732">Signal</keyword>
<name>A0A7R9QX72_9ACAR</name>
<dbReference type="Proteomes" id="UP000728032">
    <property type="component" value="Unassembled WGS sequence"/>
</dbReference>
<proteinExistence type="predicted"/>
<evidence type="ECO:0000256" key="1">
    <source>
        <dbReference type="SAM" id="SignalP"/>
    </source>
</evidence>
<protein>
    <submittedName>
        <fullName evidence="2">Uncharacterized protein</fullName>
    </submittedName>
</protein>
<accession>A0A7R9QX72</accession>
<feature type="non-terminal residue" evidence="2">
    <location>
        <position position="63"/>
    </location>
</feature>
<feature type="signal peptide" evidence="1">
    <location>
        <begin position="1"/>
        <end position="18"/>
    </location>
</feature>